<keyword evidence="1" id="KW-0808">Transferase</keyword>
<dbReference type="OrthoDB" id="1862401at2759"/>
<name>A0A6A4LV00_9ERIC</name>
<evidence type="ECO:0000256" key="2">
    <source>
        <dbReference type="SAM" id="Phobius"/>
    </source>
</evidence>
<dbReference type="Proteomes" id="UP000428333">
    <property type="component" value="Linkage Group LG02"/>
</dbReference>
<dbReference type="EMBL" id="QEFC01000321">
    <property type="protein sequence ID" value="KAE9464846.1"/>
    <property type="molecule type" value="Genomic_DNA"/>
</dbReference>
<gene>
    <name evidence="3" type="ORF">C3L33_03246</name>
</gene>
<dbReference type="GO" id="GO:0016740">
    <property type="term" value="F:transferase activity"/>
    <property type="evidence" value="ECO:0007669"/>
    <property type="project" value="UniProtKB-KW"/>
</dbReference>
<dbReference type="InterPro" id="IPR023213">
    <property type="entry name" value="CAT-like_dom_sf"/>
</dbReference>
<evidence type="ECO:0000313" key="4">
    <source>
        <dbReference type="Proteomes" id="UP000428333"/>
    </source>
</evidence>
<organism evidence="3 4">
    <name type="scientific">Rhododendron williamsianum</name>
    <dbReference type="NCBI Taxonomy" id="262921"/>
    <lineage>
        <taxon>Eukaryota</taxon>
        <taxon>Viridiplantae</taxon>
        <taxon>Streptophyta</taxon>
        <taxon>Embryophyta</taxon>
        <taxon>Tracheophyta</taxon>
        <taxon>Spermatophyta</taxon>
        <taxon>Magnoliopsida</taxon>
        <taxon>eudicotyledons</taxon>
        <taxon>Gunneridae</taxon>
        <taxon>Pentapetalae</taxon>
        <taxon>asterids</taxon>
        <taxon>Ericales</taxon>
        <taxon>Ericaceae</taxon>
        <taxon>Ericoideae</taxon>
        <taxon>Rhodoreae</taxon>
        <taxon>Rhododendron</taxon>
    </lineage>
</organism>
<protein>
    <submittedName>
        <fullName evidence="3">Uncharacterized protein</fullName>
    </submittedName>
</protein>
<dbReference type="Pfam" id="PF02458">
    <property type="entry name" value="Transferase"/>
    <property type="match status" value="1"/>
</dbReference>
<dbReference type="Gene3D" id="3.30.559.10">
    <property type="entry name" value="Chloramphenicol acetyltransferase-like domain"/>
    <property type="match status" value="1"/>
</dbReference>
<dbReference type="PANTHER" id="PTHR31896:SF76">
    <property type="entry name" value="BAHD ACYLTRANSFERASE DCR"/>
    <property type="match status" value="1"/>
</dbReference>
<keyword evidence="4" id="KW-1185">Reference proteome</keyword>
<evidence type="ECO:0000313" key="3">
    <source>
        <dbReference type="EMBL" id="KAE9464846.1"/>
    </source>
</evidence>
<feature type="transmembrane region" description="Helical" evidence="2">
    <location>
        <begin position="121"/>
        <end position="143"/>
    </location>
</feature>
<keyword evidence="2" id="KW-1133">Transmembrane helix</keyword>
<keyword evidence="2" id="KW-0472">Membrane</keyword>
<dbReference type="AlphaFoldDB" id="A0A6A4LV00"/>
<dbReference type="InterPro" id="IPR051283">
    <property type="entry name" value="Sec_Metabolite_Acyltrans"/>
</dbReference>
<dbReference type="PANTHER" id="PTHR31896">
    <property type="entry name" value="FAMILY REGULATORY PROTEIN, PUTATIVE (AFU_ORTHOLOGUE AFUA_3G14730)-RELATED"/>
    <property type="match status" value="1"/>
</dbReference>
<comment type="caution">
    <text evidence="3">The sequence shown here is derived from an EMBL/GenBank/DDBJ whole genome shotgun (WGS) entry which is preliminary data.</text>
</comment>
<sequence>MFPIYDTRNVNEVISTLRYGIAVMIKRIDDEVTSKIICYESEYIDREKCKAYRDQDFDKLAQLAVRKYNLLFEEAKGGGLEFVKVSTLMPLPSRKITFCINFEAKFMLTPLPSRKIPLTPLLWWVLCPVGVLLVFVLEVLWVLGPTLHLKEGAEKVLTSGPTEVKTKAQGGSTVLFVNKPVGRRECQLATFDLAYIAFYYNQKLLVYKGSGTESDFDQDRVERLKDGLREVLGEFYQLAGKLGKDEDGVLRVEYDDEMDGVEVAVATVEQIEIGDLVVEESASKLKDLVPYNGVVNVEGLHRPLLTVQVILHEFMSY</sequence>
<reference evidence="3 4" key="1">
    <citation type="journal article" date="2019" name="Genome Biol. Evol.">
        <title>The Rhododendron genome and chromosomal organization provide insight into shared whole-genome duplications across the heath family (Ericaceae).</title>
        <authorList>
            <person name="Soza V.L."/>
            <person name="Lindsley D."/>
            <person name="Waalkes A."/>
            <person name="Ramage E."/>
            <person name="Patwardhan R.P."/>
            <person name="Burton J.N."/>
            <person name="Adey A."/>
            <person name="Kumar A."/>
            <person name="Qiu R."/>
            <person name="Shendure J."/>
            <person name="Hall B."/>
        </authorList>
    </citation>
    <scope>NUCLEOTIDE SEQUENCE [LARGE SCALE GENOMIC DNA]</scope>
    <source>
        <strain evidence="3">RSF 1966-606</strain>
    </source>
</reference>
<evidence type="ECO:0000256" key="1">
    <source>
        <dbReference type="ARBA" id="ARBA00022679"/>
    </source>
</evidence>
<keyword evidence="2" id="KW-0812">Transmembrane</keyword>
<accession>A0A6A4LV00</accession>
<proteinExistence type="predicted"/>
<feature type="non-terminal residue" evidence="3">
    <location>
        <position position="1"/>
    </location>
</feature>